<keyword evidence="2" id="KW-1185">Reference proteome</keyword>
<accession>A0A847S5Y7</accession>
<evidence type="ECO:0000313" key="2">
    <source>
        <dbReference type="Proteomes" id="UP000587991"/>
    </source>
</evidence>
<dbReference type="EMBL" id="JABAIM010000001">
    <property type="protein sequence ID" value="NLR74215.1"/>
    <property type="molecule type" value="Genomic_DNA"/>
</dbReference>
<evidence type="ECO:0000313" key="1">
    <source>
        <dbReference type="EMBL" id="NLR74215.1"/>
    </source>
</evidence>
<dbReference type="Proteomes" id="UP000587991">
    <property type="component" value="Unassembled WGS sequence"/>
</dbReference>
<name>A0A847S5Y7_9NEIS</name>
<dbReference type="AlphaFoldDB" id="A0A847S5Y7"/>
<proteinExistence type="predicted"/>
<protein>
    <submittedName>
        <fullName evidence="1">Phage head-tail connector protein</fullName>
    </submittedName>
</protein>
<reference evidence="1 2" key="1">
    <citation type="submission" date="2020-04" db="EMBL/GenBank/DDBJ databases">
        <title>Draft genome of Leeia sp. IMCC25680.</title>
        <authorList>
            <person name="Song J."/>
            <person name="Cho J.-C."/>
        </authorList>
    </citation>
    <scope>NUCLEOTIDE SEQUENCE [LARGE SCALE GENOMIC DNA]</scope>
    <source>
        <strain evidence="1 2">IMCC25680</strain>
    </source>
</reference>
<comment type="caution">
    <text evidence="1">The sequence shown here is derived from an EMBL/GenBank/DDBJ whole genome shotgun (WGS) entry which is preliminary data.</text>
</comment>
<gene>
    <name evidence="1" type="ORF">HF682_03485</name>
</gene>
<sequence>MISAASAFIESWLSRSLGTQSYREWRDGTGRELLLFGNGPVQSVQLLRVNGKDIPPASSPTGYGYRFDRNVLLLQGELFARGRRNIELQYTAGYDTVPADLEQACLECVALRYRERERIGHQSKSLAGETVSFFLGELSPTARAVLQQYRKVVPT</sequence>
<organism evidence="1 2">
    <name type="scientific">Leeia aquatica</name>
    <dbReference type="NCBI Taxonomy" id="2725557"/>
    <lineage>
        <taxon>Bacteria</taxon>
        <taxon>Pseudomonadati</taxon>
        <taxon>Pseudomonadota</taxon>
        <taxon>Betaproteobacteria</taxon>
        <taxon>Neisseriales</taxon>
        <taxon>Leeiaceae</taxon>
        <taxon>Leeia</taxon>
    </lineage>
</organism>